<dbReference type="Proteomes" id="UP000271925">
    <property type="component" value="Unassembled WGS sequence"/>
</dbReference>
<dbReference type="RefSeq" id="WP_124873155.1">
    <property type="nucleotide sequence ID" value="NZ_RQJO01000007.1"/>
</dbReference>
<proteinExistence type="predicted"/>
<sequence>MNAATKKLLKLTIKSPTGAKAVFAPSIETASLFTSSGLLVNKKALLAELEVYFQGSVLNKKIIPFPKLKPGNDLYFLLNSAQDKLVFRGNVTPKSNQVGFVELIRETNEVNKVYTWAFVEAINVRPCKTTFTKEDNQFLGSYEGVIKRADGTEIFRQNLTTVLSGSQKKALNLSFDFSSFPSGVYEFTLADSNLWSERFLVDKTGEYKTRSTIVIRIPYSNVLQGYTESFELEDGTLKEDEFITCTIEFK</sequence>
<evidence type="ECO:0000313" key="1">
    <source>
        <dbReference type="EMBL" id="RRB07754.1"/>
    </source>
</evidence>
<protein>
    <submittedName>
        <fullName evidence="1">Uncharacterized protein</fullName>
    </submittedName>
</protein>
<evidence type="ECO:0000313" key="2">
    <source>
        <dbReference type="Proteomes" id="UP000271925"/>
    </source>
</evidence>
<keyword evidence="2" id="KW-1185">Reference proteome</keyword>
<reference evidence="1 2" key="1">
    <citation type="submission" date="2018-11" db="EMBL/GenBank/DDBJ databases">
        <authorList>
            <person name="Zhou Z."/>
            <person name="Wang G."/>
        </authorList>
    </citation>
    <scope>NUCLEOTIDE SEQUENCE [LARGE SCALE GENOMIC DNA]</scope>
    <source>
        <strain evidence="1 2">KCTC52004</strain>
    </source>
</reference>
<dbReference type="EMBL" id="RQJO01000007">
    <property type="protein sequence ID" value="RRB07754.1"/>
    <property type="molecule type" value="Genomic_DNA"/>
</dbReference>
<name>A0A3P1C4F1_9BACT</name>
<dbReference type="AlphaFoldDB" id="A0A3P1C4F1"/>
<accession>A0A3P1C4F1</accession>
<organism evidence="1 2">
    <name type="scientific">Larkinella rosea</name>
    <dbReference type="NCBI Taxonomy" id="2025312"/>
    <lineage>
        <taxon>Bacteria</taxon>
        <taxon>Pseudomonadati</taxon>
        <taxon>Bacteroidota</taxon>
        <taxon>Cytophagia</taxon>
        <taxon>Cytophagales</taxon>
        <taxon>Spirosomataceae</taxon>
        <taxon>Larkinella</taxon>
    </lineage>
</organism>
<gene>
    <name evidence="1" type="ORF">EHT25_08265</name>
</gene>
<comment type="caution">
    <text evidence="1">The sequence shown here is derived from an EMBL/GenBank/DDBJ whole genome shotgun (WGS) entry which is preliminary data.</text>
</comment>